<evidence type="ECO:0000256" key="2">
    <source>
        <dbReference type="SAM" id="SignalP"/>
    </source>
</evidence>
<sequence length="400" mass="40962">MSRSRARRAAPLIATPALAAALVAAAAAAVPAGAAVEAPAGEPGYSTVATVAPVAAQRSAQGRIIDDLSVHDGLIHLGYGDYGDNTGPIDLVTLDPATGEVAVALAGVPTEEIQVVRDVGGSRFAPMADPRASWRTPSGFATDASGRWENAAAVPVVHAYDVTTMDGSDLWVAGSAYLDGTDRVGAVAYRSVDGGTTWEQAVTDLPATASGYERYYWVAELGGKIYVQARHYGTTSSSGPVRVFDGRRWTTGSTRLGNVCLPSDASDIEVFADTLVCGRGTVVTTFDGRTLHQSPAPTRQTTTGGSIGAIDVFSDDQHVWVLGGGGIARSADGVTWQQVTTSVPEDARSIAVADGHIYLGTTTSTVLRSDLTVAELAPAPAAAEPVVSGKGKGGGKGPGK</sequence>
<feature type="compositionally biased region" description="Gly residues" evidence="1">
    <location>
        <begin position="390"/>
        <end position="400"/>
    </location>
</feature>
<feature type="signal peptide" evidence="2">
    <location>
        <begin position="1"/>
        <end position="34"/>
    </location>
</feature>
<proteinExistence type="predicted"/>
<evidence type="ECO:0000313" key="4">
    <source>
        <dbReference type="Proteomes" id="UP000280726"/>
    </source>
</evidence>
<feature type="compositionally biased region" description="Low complexity" evidence="1">
    <location>
        <begin position="380"/>
        <end position="389"/>
    </location>
</feature>
<dbReference type="RefSeq" id="WP_123919411.1">
    <property type="nucleotide sequence ID" value="NZ_RKRA01000001.1"/>
</dbReference>
<evidence type="ECO:0008006" key="5">
    <source>
        <dbReference type="Google" id="ProtNLM"/>
    </source>
</evidence>
<evidence type="ECO:0000256" key="1">
    <source>
        <dbReference type="SAM" id="MobiDB-lite"/>
    </source>
</evidence>
<dbReference type="OrthoDB" id="4841760at2"/>
<feature type="region of interest" description="Disordered" evidence="1">
    <location>
        <begin position="380"/>
        <end position="400"/>
    </location>
</feature>
<name>A0A3N4Z659_9MICO</name>
<organism evidence="3 4">
    <name type="scientific">Georgenia muralis</name>
    <dbReference type="NCBI Taxonomy" id="154117"/>
    <lineage>
        <taxon>Bacteria</taxon>
        <taxon>Bacillati</taxon>
        <taxon>Actinomycetota</taxon>
        <taxon>Actinomycetes</taxon>
        <taxon>Micrococcales</taxon>
        <taxon>Bogoriellaceae</taxon>
        <taxon>Georgenia</taxon>
    </lineage>
</organism>
<keyword evidence="4" id="KW-1185">Reference proteome</keyword>
<gene>
    <name evidence="3" type="ORF">EDD32_3428</name>
</gene>
<evidence type="ECO:0000313" key="3">
    <source>
        <dbReference type="EMBL" id="RPF28879.1"/>
    </source>
</evidence>
<protein>
    <recommendedName>
        <fullName evidence="5">BNR/Asp-box repeat protein</fullName>
    </recommendedName>
</protein>
<feature type="chain" id="PRO_5018266747" description="BNR/Asp-box repeat protein" evidence="2">
    <location>
        <begin position="35"/>
        <end position="400"/>
    </location>
</feature>
<dbReference type="InterPro" id="IPR036278">
    <property type="entry name" value="Sialidase_sf"/>
</dbReference>
<comment type="caution">
    <text evidence="3">The sequence shown here is derived from an EMBL/GenBank/DDBJ whole genome shotgun (WGS) entry which is preliminary data.</text>
</comment>
<dbReference type="EMBL" id="RKRA01000001">
    <property type="protein sequence ID" value="RPF28879.1"/>
    <property type="molecule type" value="Genomic_DNA"/>
</dbReference>
<reference evidence="3 4" key="1">
    <citation type="submission" date="2018-11" db="EMBL/GenBank/DDBJ databases">
        <title>Sequencing the genomes of 1000 actinobacteria strains.</title>
        <authorList>
            <person name="Klenk H.-P."/>
        </authorList>
    </citation>
    <scope>NUCLEOTIDE SEQUENCE [LARGE SCALE GENOMIC DNA]</scope>
    <source>
        <strain evidence="3 4">DSM 14418</strain>
    </source>
</reference>
<keyword evidence="2" id="KW-0732">Signal</keyword>
<accession>A0A3N4Z659</accession>
<dbReference type="SUPFAM" id="SSF50939">
    <property type="entry name" value="Sialidases"/>
    <property type="match status" value="1"/>
</dbReference>
<dbReference type="AlphaFoldDB" id="A0A3N4Z659"/>
<dbReference type="Proteomes" id="UP000280726">
    <property type="component" value="Unassembled WGS sequence"/>
</dbReference>